<evidence type="ECO:0000313" key="2">
    <source>
        <dbReference type="Proteomes" id="UP001499852"/>
    </source>
</evidence>
<evidence type="ECO:0008006" key="3">
    <source>
        <dbReference type="Google" id="ProtNLM"/>
    </source>
</evidence>
<evidence type="ECO:0000313" key="1">
    <source>
        <dbReference type="EMBL" id="GAA5142410.1"/>
    </source>
</evidence>
<sequence length="114" mass="12820">MMETYAHTRQETEFARSRCNMVMPSEQKDIHGLGSKFDFVFVEAQNDIAQLSDMLQQLYGKISPGGFLMGTCRNKDLVHGAVSKFAAANGLTMVAEKDNCWVMHRPGTQPSFER</sequence>
<organism evidence="1 2">
    <name type="scientific">Prosthecobacter algae</name>
    <dbReference type="NCBI Taxonomy" id="1144682"/>
    <lineage>
        <taxon>Bacteria</taxon>
        <taxon>Pseudomonadati</taxon>
        <taxon>Verrucomicrobiota</taxon>
        <taxon>Verrucomicrobiia</taxon>
        <taxon>Verrucomicrobiales</taxon>
        <taxon>Verrucomicrobiaceae</taxon>
        <taxon>Prosthecobacter</taxon>
    </lineage>
</organism>
<proteinExistence type="predicted"/>
<name>A0ABP9P887_9BACT</name>
<comment type="caution">
    <text evidence="1">The sequence shown here is derived from an EMBL/GenBank/DDBJ whole genome shotgun (WGS) entry which is preliminary data.</text>
</comment>
<dbReference type="EMBL" id="BAABIA010000005">
    <property type="protein sequence ID" value="GAA5142410.1"/>
    <property type="molecule type" value="Genomic_DNA"/>
</dbReference>
<gene>
    <name evidence="1" type="ORF">GCM10023213_28320</name>
</gene>
<protein>
    <recommendedName>
        <fullName evidence="3">Methyltransferase family protein</fullName>
    </recommendedName>
</protein>
<dbReference type="Proteomes" id="UP001499852">
    <property type="component" value="Unassembled WGS sequence"/>
</dbReference>
<keyword evidence="2" id="KW-1185">Reference proteome</keyword>
<accession>A0ABP9P887</accession>
<reference evidence="2" key="1">
    <citation type="journal article" date="2019" name="Int. J. Syst. Evol. Microbiol.">
        <title>The Global Catalogue of Microorganisms (GCM) 10K type strain sequencing project: providing services to taxonomists for standard genome sequencing and annotation.</title>
        <authorList>
            <consortium name="The Broad Institute Genomics Platform"/>
            <consortium name="The Broad Institute Genome Sequencing Center for Infectious Disease"/>
            <person name="Wu L."/>
            <person name="Ma J."/>
        </authorList>
    </citation>
    <scope>NUCLEOTIDE SEQUENCE [LARGE SCALE GENOMIC DNA]</scope>
    <source>
        <strain evidence="2">JCM 18053</strain>
    </source>
</reference>